<evidence type="ECO:0000313" key="2">
    <source>
        <dbReference type="Proteomes" id="UP000775547"/>
    </source>
</evidence>
<organism evidence="1 2">
    <name type="scientific">Asterophora parasitica</name>
    <dbReference type="NCBI Taxonomy" id="117018"/>
    <lineage>
        <taxon>Eukaryota</taxon>
        <taxon>Fungi</taxon>
        <taxon>Dikarya</taxon>
        <taxon>Basidiomycota</taxon>
        <taxon>Agaricomycotina</taxon>
        <taxon>Agaricomycetes</taxon>
        <taxon>Agaricomycetidae</taxon>
        <taxon>Agaricales</taxon>
        <taxon>Tricholomatineae</taxon>
        <taxon>Lyophyllaceae</taxon>
        <taxon>Asterophora</taxon>
    </lineage>
</organism>
<reference evidence="1" key="2">
    <citation type="submission" date="2021-10" db="EMBL/GenBank/DDBJ databases">
        <title>Phylogenomics reveals ancestral predisposition of the termite-cultivated fungus Termitomyces towards a domesticated lifestyle.</title>
        <authorList>
            <person name="Auxier B."/>
            <person name="Grum-Grzhimaylo A."/>
            <person name="Cardenas M.E."/>
            <person name="Lodge J.D."/>
            <person name="Laessoe T."/>
            <person name="Pedersen O."/>
            <person name="Smith M.E."/>
            <person name="Kuyper T.W."/>
            <person name="Franco-Molano E.A."/>
            <person name="Baroni T.J."/>
            <person name="Aanen D.K."/>
        </authorList>
    </citation>
    <scope>NUCLEOTIDE SEQUENCE</scope>
    <source>
        <strain evidence="1">AP01</strain>
        <tissue evidence="1">Mycelium</tissue>
    </source>
</reference>
<sequence>MTLPSGLRKAPKVIHLDLATYRRSNSCDTPSSASTDSAILAVGREYIDQDASRLKYDPHSSITNVRELRIIGSGPTKEKWLRGPELGFILGLDWRLSKLDKIVLHGFDWNSLSREYQARLAALTQLNSFEHLTATMVANLPLSFITGSINLRHLELVVSQTEFSSQLLQYEEAPQVNIGNLKSLRTLMIQTDTLEVHALRFLIKTLGTIDPRNPPRDITIKTLHDRETVDSLPASLEWKVIDAMFARLAKPSHKPACEVTIAGLLPTGPPEQVAKWF</sequence>
<reference evidence="1" key="1">
    <citation type="submission" date="2020-07" db="EMBL/GenBank/DDBJ databases">
        <authorList>
            <person name="Nieuwenhuis M."/>
            <person name="Van De Peppel L.J.J."/>
        </authorList>
    </citation>
    <scope>NUCLEOTIDE SEQUENCE</scope>
    <source>
        <strain evidence="1">AP01</strain>
        <tissue evidence="1">Mycelium</tissue>
    </source>
</reference>
<keyword evidence="2" id="KW-1185">Reference proteome</keyword>
<dbReference type="EMBL" id="JABCKV010000082">
    <property type="protein sequence ID" value="KAG5644133.1"/>
    <property type="molecule type" value="Genomic_DNA"/>
</dbReference>
<dbReference type="AlphaFoldDB" id="A0A9P7G8I6"/>
<accession>A0A9P7G8I6</accession>
<proteinExistence type="predicted"/>
<comment type="caution">
    <text evidence="1">The sequence shown here is derived from an EMBL/GenBank/DDBJ whole genome shotgun (WGS) entry which is preliminary data.</text>
</comment>
<protein>
    <submittedName>
        <fullName evidence="1">Uncharacterized protein</fullName>
    </submittedName>
</protein>
<gene>
    <name evidence="1" type="ORF">DXG03_009080</name>
</gene>
<name>A0A9P7G8I6_9AGAR</name>
<dbReference type="Proteomes" id="UP000775547">
    <property type="component" value="Unassembled WGS sequence"/>
</dbReference>
<evidence type="ECO:0000313" key="1">
    <source>
        <dbReference type="EMBL" id="KAG5644133.1"/>
    </source>
</evidence>